<keyword evidence="3" id="KW-1185">Reference proteome</keyword>
<comment type="caution">
    <text evidence="2">The sequence shown here is derived from an EMBL/GenBank/DDBJ whole genome shotgun (WGS) entry which is preliminary data.</text>
</comment>
<proteinExistence type="predicted"/>
<dbReference type="RefSeq" id="WP_390221456.1">
    <property type="nucleotide sequence ID" value="NZ_JBHTAA010000001.1"/>
</dbReference>
<feature type="region of interest" description="Disordered" evidence="1">
    <location>
        <begin position="22"/>
        <end position="78"/>
    </location>
</feature>
<name>A0ABD5ZAG0_9EURY</name>
<dbReference type="PROSITE" id="PS51257">
    <property type="entry name" value="PROKAR_LIPOPROTEIN"/>
    <property type="match status" value="1"/>
</dbReference>
<dbReference type="Proteomes" id="UP001596481">
    <property type="component" value="Unassembled WGS sequence"/>
</dbReference>
<gene>
    <name evidence="2" type="ORF">ACFQJC_01380</name>
</gene>
<dbReference type="InterPro" id="IPR006311">
    <property type="entry name" value="TAT_signal"/>
</dbReference>
<dbReference type="EMBL" id="JBHTAA010000001">
    <property type="protein sequence ID" value="MFC7202151.1"/>
    <property type="molecule type" value="Genomic_DNA"/>
</dbReference>
<evidence type="ECO:0000256" key="1">
    <source>
        <dbReference type="SAM" id="MobiDB-lite"/>
    </source>
</evidence>
<reference evidence="2 3" key="1">
    <citation type="journal article" date="2019" name="Int. J. Syst. Evol. Microbiol.">
        <title>The Global Catalogue of Microorganisms (GCM) 10K type strain sequencing project: providing services to taxonomists for standard genome sequencing and annotation.</title>
        <authorList>
            <consortium name="The Broad Institute Genomics Platform"/>
            <consortium name="The Broad Institute Genome Sequencing Center for Infectious Disease"/>
            <person name="Wu L."/>
            <person name="Ma J."/>
        </authorList>
    </citation>
    <scope>NUCLEOTIDE SEQUENCE [LARGE SCALE GENOMIC DNA]</scope>
    <source>
        <strain evidence="2 3">DSM 29988</strain>
    </source>
</reference>
<organism evidence="2 3">
    <name type="scientific">Haloferax namakaokahaiae</name>
    <dbReference type="NCBI Taxonomy" id="1748331"/>
    <lineage>
        <taxon>Archaea</taxon>
        <taxon>Methanobacteriati</taxon>
        <taxon>Methanobacteriota</taxon>
        <taxon>Stenosarchaea group</taxon>
        <taxon>Halobacteria</taxon>
        <taxon>Halobacteriales</taxon>
        <taxon>Haloferacaceae</taxon>
        <taxon>Haloferax</taxon>
    </lineage>
</organism>
<accession>A0ABD5ZAG0</accession>
<dbReference type="AlphaFoldDB" id="A0ABD5ZAG0"/>
<evidence type="ECO:0000313" key="2">
    <source>
        <dbReference type="EMBL" id="MFC7202151.1"/>
    </source>
</evidence>
<feature type="compositionally biased region" description="Low complexity" evidence="1">
    <location>
        <begin position="29"/>
        <end position="67"/>
    </location>
</feature>
<protein>
    <submittedName>
        <fullName evidence="2">Uncharacterized protein</fullName>
    </submittedName>
</protein>
<sequence length="342" mass="37180">MSEKEISWTRRSLLSVVGTGVLAGCSGQSSESTPASTTRATTETPPTAESTTTVTPEPTAEPTTTETDTPEPTPEDPAYDVPTLELVEPPEDFQPMFDKSMVVFGVRLVGTERVSEAKLRHAGAVMAEYLDNDEDGVPDNPAVVDELVAQEATLIVPYDERELEEAFDFLSTRLPPSRAESVQDLHAVEIHPEGLPHSTSGDRFDATLEEVLHLVTHVGFSSVYPDVFGEQSGSEIADAMDIARGGHFEDVPNSYPDEAWYTYDDDTCDYGCQITEYTYWAGTSAMGAQAVGSRPAEIDHEWRLATSEAVETQDTAVFEILSNPEYGFPLELPDGSYAPAEA</sequence>
<evidence type="ECO:0000313" key="3">
    <source>
        <dbReference type="Proteomes" id="UP001596481"/>
    </source>
</evidence>
<dbReference type="PROSITE" id="PS51318">
    <property type="entry name" value="TAT"/>
    <property type="match status" value="1"/>
</dbReference>